<sequence length="421" mass="46215">ESGSQREMTGNGGRDCGERNTGFFLGLEKVRQKGAYLRKIRDGRGEVCTETVEVMAAVQSFYERLFRKQGRCGRDLERAMASMSKVISREGREDCDRDLSLLEVEGEIGRLKANKSPGVDGLPAEFYQAYKRQVSPILLEVFRGMERLQQLPPAFAKGVITLIYKNKGERERLENYRPISLLNTDYKILARILATRLQAVAGEVVSKSQTYSIPGRSIADSILTVRSILSKMTGEGGILLSIDLEKAFDRVEHGFLQAVLGKCGLGERFRAWVDLLYRDATSCVKCNGMLTDSFRLERSVRQGCPLSPLLYALAAEPLAAMIEQDGKIVGIQTPRGRQVKLVQFADDISIMVKDSSSVERVVEILKIYEGASGAKVNMEKSEIRFCGPGGGGTGGQAAETYASRRMGGVPIGGRDDGGGVF</sequence>
<proteinExistence type="predicted"/>
<dbReference type="PANTHER" id="PTHR19446">
    <property type="entry name" value="REVERSE TRANSCRIPTASES"/>
    <property type="match status" value="1"/>
</dbReference>
<dbReference type="PROSITE" id="PS50878">
    <property type="entry name" value="RT_POL"/>
    <property type="match status" value="1"/>
</dbReference>
<evidence type="ECO:0000313" key="2">
    <source>
        <dbReference type="Ensembl" id="ENSMAMP00000041268.1"/>
    </source>
</evidence>
<evidence type="ECO:0000313" key="3">
    <source>
        <dbReference type="Proteomes" id="UP000261640"/>
    </source>
</evidence>
<dbReference type="Pfam" id="PF00078">
    <property type="entry name" value="RVT_1"/>
    <property type="match status" value="1"/>
</dbReference>
<reference evidence="2" key="1">
    <citation type="submission" date="2025-08" db="UniProtKB">
        <authorList>
            <consortium name="Ensembl"/>
        </authorList>
    </citation>
    <scope>IDENTIFICATION</scope>
</reference>
<dbReference type="SUPFAM" id="SSF56672">
    <property type="entry name" value="DNA/RNA polymerases"/>
    <property type="match status" value="1"/>
</dbReference>
<keyword evidence="3" id="KW-1185">Reference proteome</keyword>
<dbReference type="InParanoid" id="A0A7N8WYI6"/>
<dbReference type="CDD" id="cd01650">
    <property type="entry name" value="RT_nLTR_like"/>
    <property type="match status" value="1"/>
</dbReference>
<dbReference type="InterPro" id="IPR000477">
    <property type="entry name" value="RT_dom"/>
</dbReference>
<dbReference type="GeneTree" id="ENSGT00940000163630"/>
<protein>
    <recommendedName>
        <fullName evidence="1">Reverse transcriptase domain-containing protein</fullName>
    </recommendedName>
</protein>
<dbReference type="Proteomes" id="UP000261640">
    <property type="component" value="Unplaced"/>
</dbReference>
<name>A0A7N8WYI6_9TELE</name>
<evidence type="ECO:0000259" key="1">
    <source>
        <dbReference type="PROSITE" id="PS50878"/>
    </source>
</evidence>
<reference evidence="2" key="2">
    <citation type="submission" date="2025-09" db="UniProtKB">
        <authorList>
            <consortium name="Ensembl"/>
        </authorList>
    </citation>
    <scope>IDENTIFICATION</scope>
</reference>
<organism evidence="2 3">
    <name type="scientific">Mastacembelus armatus</name>
    <name type="common">zig-zag eel</name>
    <dbReference type="NCBI Taxonomy" id="205130"/>
    <lineage>
        <taxon>Eukaryota</taxon>
        <taxon>Metazoa</taxon>
        <taxon>Chordata</taxon>
        <taxon>Craniata</taxon>
        <taxon>Vertebrata</taxon>
        <taxon>Euteleostomi</taxon>
        <taxon>Actinopterygii</taxon>
        <taxon>Neopterygii</taxon>
        <taxon>Teleostei</taxon>
        <taxon>Neoteleostei</taxon>
        <taxon>Acanthomorphata</taxon>
        <taxon>Anabantaria</taxon>
        <taxon>Synbranchiformes</taxon>
        <taxon>Mastacembelidae</taxon>
        <taxon>Mastacembelus</taxon>
    </lineage>
</organism>
<dbReference type="InterPro" id="IPR043502">
    <property type="entry name" value="DNA/RNA_pol_sf"/>
</dbReference>
<accession>A0A7N8WYI6</accession>
<dbReference type="AlphaFoldDB" id="A0A7N8WYI6"/>
<feature type="domain" description="Reverse transcriptase" evidence="1">
    <location>
        <begin position="144"/>
        <end position="406"/>
    </location>
</feature>
<dbReference type="Ensembl" id="ENSMAMT00000039513.1">
    <property type="protein sequence ID" value="ENSMAMP00000041268.1"/>
    <property type="gene ID" value="ENSMAMG00000027933.1"/>
</dbReference>